<feature type="binding site" evidence="2">
    <location>
        <position position="244"/>
    </location>
    <ligand>
        <name>substrate</name>
    </ligand>
</feature>
<evidence type="ECO:0000259" key="3">
    <source>
        <dbReference type="PROSITE" id="PS51186"/>
    </source>
</evidence>
<dbReference type="Gene3D" id="3.40.50.11190">
    <property type="match status" value="1"/>
</dbReference>
<organism evidence="4 5">
    <name type="scientific">Bacteroides muris</name>
    <name type="common">ex Fokt et al. 2023</name>
    <dbReference type="NCBI Taxonomy" id="2937417"/>
    <lineage>
        <taxon>Bacteria</taxon>
        <taxon>Pseudomonadati</taxon>
        <taxon>Bacteroidota</taxon>
        <taxon>Bacteroidia</taxon>
        <taxon>Bacteroidales</taxon>
        <taxon>Bacteroidaceae</taxon>
        <taxon>Bacteroides</taxon>
    </lineage>
</organism>
<dbReference type="Proteomes" id="UP001143192">
    <property type="component" value="Unassembled WGS sequence"/>
</dbReference>
<dbReference type="Gene3D" id="3.40.630.30">
    <property type="match status" value="1"/>
</dbReference>
<name>A0A9X2NSM3_9BACE</name>
<accession>A0A9X2NSM3</accession>
<comment type="caution">
    <text evidence="4">The sequence shown here is derived from an EMBL/GenBank/DDBJ whole genome shotgun (WGS) entry which is preliminary data.</text>
</comment>
<evidence type="ECO:0000256" key="2">
    <source>
        <dbReference type="PIRSR" id="PIRSR620023-2"/>
    </source>
</evidence>
<evidence type="ECO:0000313" key="4">
    <source>
        <dbReference type="EMBL" id="MCR6505108.1"/>
    </source>
</evidence>
<keyword evidence="5" id="KW-1185">Reference proteome</keyword>
<reference evidence="4" key="1">
    <citation type="journal article" date="2022" name="Arch. Microbiol.">
        <title>Bacteroides muris sp. nov. isolated from the cecum of wild-derived house mice.</title>
        <authorList>
            <person name="Fokt H."/>
            <person name="Unni R."/>
            <person name="Repnik U."/>
            <person name="Schmitz R.A."/>
            <person name="Bramkamp M."/>
            <person name="Baines J.F."/>
            <person name="Unterweger D."/>
        </authorList>
    </citation>
    <scope>NUCLEOTIDE SEQUENCE</scope>
    <source>
        <strain evidence="4">KH365_2</strain>
    </source>
</reference>
<keyword evidence="4" id="KW-0378">Hydrolase</keyword>
<dbReference type="Gene3D" id="3.40.50.2000">
    <property type="entry name" value="Glycogen Phosphorylase B"/>
    <property type="match status" value="1"/>
</dbReference>
<dbReference type="Pfam" id="PF13302">
    <property type="entry name" value="Acetyltransf_3"/>
    <property type="match status" value="1"/>
</dbReference>
<dbReference type="AlphaFoldDB" id="A0A9X2NSM3"/>
<proteinExistence type="predicted"/>
<sequence>MRKIYFRADASATIGYGHFIRTLALADMLKDDFDCTFFTCHPTSYQVSEMEKVCPFIPLQEEAHYDEFLSHLQGDEIVVLDNYFFTTDYQRAIKQKGCRLVCIDDMHDKHYVADVVINHGVTNEKLFSIEPYTQLCLGYDWALLRFPFLQPPQRQQKDRKIEKAVVCFGGSDKNNLTERFVSFLQKEPSVKQIVAIVGDKYQTDNVSQSYSKVQYRHNLSASEMSDIFSQSDVAFLSASTVCLEALSRQLPIVAGYYVDNQQEMYAEYVAHNLIYPLGNLLDLDFERLNFSSIAERIKSLTAMNFSSIPLRYKNLFQNLFIPVLIENNGLRLVDYRLLDRDRHLSVWQARNEECIRVQMAHVETIPWKSHLKFVNSLSSQYRKVYMAVYREEILVGSVNIEYESVAQVERGVFILPEFWGNGDAALIEKTLFEYLKKQHVTSILAKVLRTNVRSLRFHLKWGYRRTSNDDKYDYLIKDLSE</sequence>
<dbReference type="NCBIfam" id="TIGR03590">
    <property type="entry name" value="PseG"/>
    <property type="match status" value="1"/>
</dbReference>
<dbReference type="RefSeq" id="WP_257931698.1">
    <property type="nucleotide sequence ID" value="NZ_JAMZED010000022.1"/>
</dbReference>
<dbReference type="SUPFAM" id="SSF53756">
    <property type="entry name" value="UDP-Glycosyltransferase/glycogen phosphorylase"/>
    <property type="match status" value="1"/>
</dbReference>
<evidence type="ECO:0000313" key="5">
    <source>
        <dbReference type="Proteomes" id="UP001143192"/>
    </source>
</evidence>
<dbReference type="EC" id="3.6.1.57" evidence="4"/>
<dbReference type="GO" id="GO:0016787">
    <property type="term" value="F:hydrolase activity"/>
    <property type="evidence" value="ECO:0007669"/>
    <property type="project" value="UniProtKB-KW"/>
</dbReference>
<feature type="domain" description="N-acetyltransferase" evidence="3">
    <location>
        <begin position="330"/>
        <end position="480"/>
    </location>
</feature>
<dbReference type="InterPro" id="IPR000182">
    <property type="entry name" value="GNAT_dom"/>
</dbReference>
<dbReference type="InterPro" id="IPR020023">
    <property type="entry name" value="PseG"/>
</dbReference>
<reference evidence="4" key="2">
    <citation type="submission" date="2022-04" db="EMBL/GenBank/DDBJ databases">
        <authorList>
            <person name="Fokt H."/>
            <person name="Baines J."/>
        </authorList>
    </citation>
    <scope>NUCLEOTIDE SEQUENCE</scope>
    <source>
        <strain evidence="4">KH365_2</strain>
    </source>
</reference>
<feature type="active site" description="Proton acceptor" evidence="1">
    <location>
        <position position="18"/>
    </location>
</feature>
<dbReference type="SUPFAM" id="SSF55729">
    <property type="entry name" value="Acyl-CoA N-acyltransferases (Nat)"/>
    <property type="match status" value="1"/>
</dbReference>
<dbReference type="PROSITE" id="PS51186">
    <property type="entry name" value="GNAT"/>
    <property type="match status" value="1"/>
</dbReference>
<dbReference type="InterPro" id="IPR016181">
    <property type="entry name" value="Acyl_CoA_acyltransferase"/>
</dbReference>
<dbReference type="EMBL" id="JAMZED010000022">
    <property type="protein sequence ID" value="MCR6505108.1"/>
    <property type="molecule type" value="Genomic_DNA"/>
</dbReference>
<dbReference type="GO" id="GO:0016747">
    <property type="term" value="F:acyltransferase activity, transferring groups other than amino-acyl groups"/>
    <property type="evidence" value="ECO:0007669"/>
    <property type="project" value="InterPro"/>
</dbReference>
<protein>
    <submittedName>
        <fullName evidence="4">UDP-2,4-diacetamido-2,4, 6-trideoxy-beta-L-altropyranose hydrolase</fullName>
        <ecNumber evidence="4">3.6.1.57</ecNumber>
    </submittedName>
</protein>
<evidence type="ECO:0000256" key="1">
    <source>
        <dbReference type="PIRSR" id="PIRSR620023-1"/>
    </source>
</evidence>
<gene>
    <name evidence="4" type="primary">pseG</name>
    <name evidence="4" type="ORF">M1B79_10595</name>
</gene>
<feature type="binding site" evidence="2">
    <location>
        <position position="145"/>
    </location>
    <ligand>
        <name>substrate</name>
    </ligand>
</feature>